<dbReference type="PROSITE" id="PS51732">
    <property type="entry name" value="ASN_GLN_ASE_3"/>
    <property type="match status" value="1"/>
</dbReference>
<evidence type="ECO:0000256" key="2">
    <source>
        <dbReference type="ARBA" id="ARBA00012920"/>
    </source>
</evidence>
<feature type="binding site" evidence="5">
    <location>
        <begin position="94"/>
        <end position="95"/>
    </location>
    <ligand>
        <name>substrate</name>
    </ligand>
</feature>
<dbReference type="PRINTS" id="PR00139">
    <property type="entry name" value="ASNGLNASE"/>
</dbReference>
<sequence>MRMSPNITSILLIYTGGTIGMIENPETGALENFNLEQLKKHVPELQNFTFHIDTYQFDPPMDSSDMDPEAWRKLVHIISDHYDKYTGFVILHGTDTMAYTASALSFMLEGLSKPVILTGSQLPIGVLRTDGKENLLTSLEIASARDAKGNPLVPEVCIFFENHLMRGNRTIKMNAENFNAFRSFNYPVLAEAGIHIKYNNVQIRFKEVERELKPHYLLDTNVAVLKLFPGIQENVVSSILGIEGLKAVVLETYGSGNAPRKEWFIRRLRNACEQGVVIVNVTQCSAGTVEMERYETGYQLMQAGVVCGYDSTTESAVTKLMFLLGHGYTPSEVRERMNIPMAGEITTI</sequence>
<comment type="similarity">
    <text evidence="1">Belongs to the asparaginase 1 family.</text>
</comment>
<dbReference type="Gene3D" id="3.40.50.1170">
    <property type="entry name" value="L-asparaginase, N-terminal domain"/>
    <property type="match status" value="1"/>
</dbReference>
<dbReference type="AlphaFoldDB" id="A0A1M6JUH1"/>
<dbReference type="NCBIfam" id="TIGR00519">
    <property type="entry name" value="asnASE_I"/>
    <property type="match status" value="1"/>
</dbReference>
<dbReference type="InterPro" id="IPR036152">
    <property type="entry name" value="Asp/glu_Ase-like_sf"/>
</dbReference>
<evidence type="ECO:0000259" key="9">
    <source>
        <dbReference type="Pfam" id="PF17763"/>
    </source>
</evidence>
<evidence type="ECO:0000313" key="10">
    <source>
        <dbReference type="EMBL" id="SHJ50331.1"/>
    </source>
</evidence>
<feature type="active site" description="O-isoaspartyl threonine intermediate" evidence="4">
    <location>
        <position position="18"/>
    </location>
</feature>
<dbReference type="InterPro" id="IPR006033">
    <property type="entry name" value="AsnA_fam"/>
</dbReference>
<evidence type="ECO:0000256" key="4">
    <source>
        <dbReference type="PIRSR" id="PIRSR001220-1"/>
    </source>
</evidence>
<evidence type="ECO:0000256" key="7">
    <source>
        <dbReference type="PROSITE-ProRule" id="PRU10100"/>
    </source>
</evidence>
<dbReference type="PROSITE" id="PS00144">
    <property type="entry name" value="ASN_GLN_ASE_1"/>
    <property type="match status" value="1"/>
</dbReference>
<dbReference type="InterPro" id="IPR040919">
    <property type="entry name" value="Asparaginase_C"/>
</dbReference>
<dbReference type="InterPro" id="IPR027473">
    <property type="entry name" value="L-asparaginase_C"/>
</dbReference>
<dbReference type="Gene3D" id="3.40.50.40">
    <property type="match status" value="1"/>
</dbReference>
<keyword evidence="11" id="KW-1185">Reference proteome</keyword>
<dbReference type="SMART" id="SM00870">
    <property type="entry name" value="Asparaginase"/>
    <property type="match status" value="1"/>
</dbReference>
<dbReference type="SUPFAM" id="SSF53774">
    <property type="entry name" value="Glutaminase/Asparaginase"/>
    <property type="match status" value="1"/>
</dbReference>
<dbReference type="InterPro" id="IPR037152">
    <property type="entry name" value="L-asparaginase_N_sf"/>
</dbReference>
<gene>
    <name evidence="10" type="ORF">SAMN05444350_13219</name>
</gene>
<evidence type="ECO:0000256" key="3">
    <source>
        <dbReference type="ARBA" id="ARBA00022801"/>
    </source>
</evidence>
<accession>A0A1M6JUH1</accession>
<dbReference type="InterPro" id="IPR041725">
    <property type="entry name" value="L-asparaginase_I"/>
</dbReference>
<dbReference type="CDD" id="cd08963">
    <property type="entry name" value="L-asparaginase_I"/>
    <property type="match status" value="1"/>
</dbReference>
<feature type="active site" evidence="7">
    <location>
        <position position="94"/>
    </location>
</feature>
<dbReference type="InterPro" id="IPR027475">
    <property type="entry name" value="Asparaginase/glutaminase_AS2"/>
</dbReference>
<evidence type="ECO:0000256" key="6">
    <source>
        <dbReference type="PROSITE-ProRule" id="PRU10099"/>
    </source>
</evidence>
<dbReference type="FunFam" id="3.40.50.40:FF:000001">
    <property type="entry name" value="L-asparaginase 1"/>
    <property type="match status" value="1"/>
</dbReference>
<dbReference type="EMBL" id="FQZN01000032">
    <property type="protein sequence ID" value="SHJ50331.1"/>
    <property type="molecule type" value="Genomic_DNA"/>
</dbReference>
<dbReference type="FunFam" id="3.40.50.1170:FF:000004">
    <property type="entry name" value="L-asparaginase, type I"/>
    <property type="match status" value="1"/>
</dbReference>
<dbReference type="PIRSF" id="PIRSF001220">
    <property type="entry name" value="L-ASNase_gatD"/>
    <property type="match status" value="1"/>
</dbReference>
<feature type="active site" evidence="6">
    <location>
        <position position="18"/>
    </location>
</feature>
<dbReference type="Pfam" id="PF00710">
    <property type="entry name" value="Asparaginase"/>
    <property type="match status" value="1"/>
</dbReference>
<dbReference type="InterPro" id="IPR027474">
    <property type="entry name" value="L-asparaginase_N"/>
</dbReference>
<keyword evidence="3" id="KW-0378">Hydrolase</keyword>
<reference evidence="11" key="1">
    <citation type="submission" date="2016-11" db="EMBL/GenBank/DDBJ databases">
        <authorList>
            <person name="Varghese N."/>
            <person name="Submissions S."/>
        </authorList>
    </citation>
    <scope>NUCLEOTIDE SEQUENCE [LARGE SCALE GENOMIC DNA]</scope>
    <source>
        <strain evidence="11">DSM 26884</strain>
    </source>
</reference>
<feature type="domain" description="L-asparaginase N-terminal" evidence="8">
    <location>
        <begin position="10"/>
        <end position="200"/>
    </location>
</feature>
<name>A0A1M6JUH1_9BACE</name>
<dbReference type="PROSITE" id="PS00917">
    <property type="entry name" value="ASN_GLN_ASE_2"/>
    <property type="match status" value="1"/>
</dbReference>
<dbReference type="SFLD" id="SFLDS00057">
    <property type="entry name" value="Glutaminase/Asparaginase"/>
    <property type="match status" value="1"/>
</dbReference>
<feature type="binding site" evidence="5">
    <location>
        <position position="63"/>
    </location>
    <ligand>
        <name>substrate</name>
    </ligand>
</feature>
<dbReference type="EC" id="3.5.1.1" evidence="2"/>
<evidence type="ECO:0000256" key="1">
    <source>
        <dbReference type="ARBA" id="ARBA00010518"/>
    </source>
</evidence>
<dbReference type="InterPro" id="IPR020827">
    <property type="entry name" value="Asparaginase/glutaminase_AS1"/>
</dbReference>
<dbReference type="eggNOG" id="COG0252">
    <property type="taxonomic scope" value="Bacteria"/>
</dbReference>
<proteinExistence type="inferred from homology"/>
<dbReference type="GO" id="GO:0009066">
    <property type="term" value="P:aspartate family amino acid metabolic process"/>
    <property type="evidence" value="ECO:0007669"/>
    <property type="project" value="UniProtKB-ARBA"/>
</dbReference>
<dbReference type="PANTHER" id="PTHR11707:SF28">
    <property type="entry name" value="60 KDA LYSOPHOSPHOLIPASE"/>
    <property type="match status" value="1"/>
</dbReference>
<dbReference type="PIRSF" id="PIRSF500176">
    <property type="entry name" value="L_ASNase"/>
    <property type="match status" value="1"/>
</dbReference>
<feature type="domain" description="Asparaginase/glutaminase C-terminal" evidence="9">
    <location>
        <begin position="221"/>
        <end position="337"/>
    </location>
</feature>
<dbReference type="Proteomes" id="UP000184192">
    <property type="component" value="Unassembled WGS sequence"/>
</dbReference>
<evidence type="ECO:0000313" key="11">
    <source>
        <dbReference type="Proteomes" id="UP000184192"/>
    </source>
</evidence>
<protein>
    <recommendedName>
        <fullName evidence="2">asparaginase</fullName>
        <ecNumber evidence="2">3.5.1.1</ecNumber>
    </recommendedName>
</protein>
<dbReference type="InterPro" id="IPR006034">
    <property type="entry name" value="Asparaginase/glutaminase-like"/>
</dbReference>
<evidence type="ECO:0000259" key="8">
    <source>
        <dbReference type="Pfam" id="PF00710"/>
    </source>
</evidence>
<dbReference type="PANTHER" id="PTHR11707">
    <property type="entry name" value="L-ASPARAGINASE"/>
    <property type="match status" value="1"/>
</dbReference>
<organism evidence="10 11">
    <name type="scientific">Bacteroides stercorirosoris</name>
    <dbReference type="NCBI Taxonomy" id="871324"/>
    <lineage>
        <taxon>Bacteria</taxon>
        <taxon>Pseudomonadati</taxon>
        <taxon>Bacteroidota</taxon>
        <taxon>Bacteroidia</taxon>
        <taxon>Bacteroidales</taxon>
        <taxon>Bacteroidaceae</taxon>
        <taxon>Bacteroides</taxon>
    </lineage>
</organism>
<dbReference type="Pfam" id="PF17763">
    <property type="entry name" value="Asparaginase_C"/>
    <property type="match status" value="1"/>
</dbReference>
<evidence type="ECO:0000256" key="5">
    <source>
        <dbReference type="PIRSR" id="PIRSR001220-2"/>
    </source>
</evidence>
<dbReference type="GO" id="GO:0004067">
    <property type="term" value="F:asparaginase activity"/>
    <property type="evidence" value="ECO:0007669"/>
    <property type="project" value="UniProtKB-UniRule"/>
</dbReference>